<dbReference type="AlphaFoldDB" id="F1YRU4"/>
<dbReference type="Pfam" id="PF13692">
    <property type="entry name" value="Glyco_trans_1_4"/>
    <property type="match status" value="1"/>
</dbReference>
<evidence type="ECO:0000259" key="2">
    <source>
        <dbReference type="Pfam" id="PF13439"/>
    </source>
</evidence>
<feature type="domain" description="Glycosyltransferase subfamily 4-like N-terminal" evidence="2">
    <location>
        <begin position="555"/>
        <end position="750"/>
    </location>
</feature>
<dbReference type="PANTHER" id="PTHR12526">
    <property type="entry name" value="GLYCOSYLTRANSFERASE"/>
    <property type="match status" value="1"/>
</dbReference>
<dbReference type="SUPFAM" id="SSF53756">
    <property type="entry name" value="UDP-Glycosyltransferase/glycogen phosphorylase"/>
    <property type="match status" value="2"/>
</dbReference>
<dbReference type="InterPro" id="IPR001296">
    <property type="entry name" value="Glyco_trans_1"/>
</dbReference>
<protein>
    <submittedName>
        <fullName evidence="3">Glycosyltransferase</fullName>
    </submittedName>
</protein>
<dbReference type="Pfam" id="PF13439">
    <property type="entry name" value="Glyco_transf_4"/>
    <property type="match status" value="1"/>
</dbReference>
<feature type="domain" description="Glycosyl transferase family 1" evidence="1">
    <location>
        <begin position="759"/>
        <end position="914"/>
    </location>
</feature>
<dbReference type="Gene3D" id="3.40.50.2000">
    <property type="entry name" value="Glycogen Phosphorylase B"/>
    <property type="match status" value="3"/>
</dbReference>
<evidence type="ECO:0000313" key="4">
    <source>
        <dbReference type="Proteomes" id="UP000018454"/>
    </source>
</evidence>
<dbReference type="EMBL" id="AEUP01000014">
    <property type="protein sequence ID" value="EGE48534.1"/>
    <property type="molecule type" value="Genomic_DNA"/>
</dbReference>
<dbReference type="InterPro" id="IPR028098">
    <property type="entry name" value="Glyco_trans_4-like_N"/>
</dbReference>
<name>F1YRU4_9PROT</name>
<accession>F1YRU4</accession>
<keyword evidence="3" id="KW-0808">Transferase</keyword>
<dbReference type="GO" id="GO:0016757">
    <property type="term" value="F:glycosyltransferase activity"/>
    <property type="evidence" value="ECO:0007669"/>
    <property type="project" value="InterPro"/>
</dbReference>
<dbReference type="CDD" id="cd03823">
    <property type="entry name" value="GT4_ExpE7-like"/>
    <property type="match status" value="1"/>
</dbReference>
<evidence type="ECO:0000313" key="3">
    <source>
        <dbReference type="EMBL" id="EGE48534.1"/>
    </source>
</evidence>
<gene>
    <name evidence="3" type="ORF">APO_0630</name>
</gene>
<dbReference type="Pfam" id="PF00534">
    <property type="entry name" value="Glycos_transf_1"/>
    <property type="match status" value="1"/>
</dbReference>
<proteinExistence type="predicted"/>
<sequence length="945" mass="106416">MKELKLMAYSKLPCDTPEKQQSTEEALTASYRASMRIQAMRMDGIVHEASYLRHELSQSQRQLSIWQHTLSWRLTAPLRVVRHLSKGQLPTGRKISDVYHRLQEIYQDEGVAGVRFRISHRLARSSIGRAAERLFERKPATVGTTVEGGDKKNTSILTHEEKINQVYSANVGKERLKDFTPRVLIIAELSLRQCAKYRVWQKEEQLRSLGWLVEVVDWRETEEALSALQVCTEVIFYRVPAFPAVETLLKETRRLELSPWWEVDDLIFSAEDYKQNGNLATLDKQEQEELLFGVRLFRKCLLSCDKAIASTRVLAQAMQKAGIQHTVVIENALDQQTLDVVADIRQNGVPQHDTQREIRIVYGSGTRTHDADFKLAAAGILAAMQADPRLTLHIIGDLTLPSEFDALGGRVQTQIGLDYAAYMQLLAQADITIAPLEPTIFNDAKSNIKFLEAAILSLPVVCSPRDAFMQIVQDGKNGLVAQTDTEWCDAILKLAADSTLRKTLGDQARKDVLDHYSPEAIVKNQVLPAFGKPEVQKSSELRILCANIYYEPRSFGGATFVAEEMARRLQQQENTKVAVFTSRPPLAQRGKASIRYCMEGTDILGVITPPDHDAVAGLDNADATQAFKKWVEAFRPSIVHFHATQGLGLGCVRVCMEKNIPYVITLHDAWWLCERQFMVKADGHYCFQEKINLHTCQLCVPHARHLAERQILMITAMQHAALLLTPSAEHRALFVANGISTDKIRVNRNGFLWPKSSHPQRIPGQKLRFGYVGGTEEIKGYSLVKRAFEALERDDWELVIVDNKLNLGIKSVYTGAWKTQGRVSTIPAYTRETIDDFFNSIDVLLFPSQWKESYGLTVREALSRDVWVISTAPGGQAEDIEDGVNGTLIPIDGRPETLHMAVENLLDTPGFMQDYVNPHKATLATFEQQSAELEKWLYEVAQVSG</sequence>
<organism evidence="3 4">
    <name type="scientific">Acetobacter pomorum DM001</name>
    <dbReference type="NCBI Taxonomy" id="945681"/>
    <lineage>
        <taxon>Bacteria</taxon>
        <taxon>Pseudomonadati</taxon>
        <taxon>Pseudomonadota</taxon>
        <taxon>Alphaproteobacteria</taxon>
        <taxon>Acetobacterales</taxon>
        <taxon>Acetobacteraceae</taxon>
        <taxon>Acetobacter</taxon>
    </lineage>
</organism>
<comment type="caution">
    <text evidence="3">The sequence shown here is derived from an EMBL/GenBank/DDBJ whole genome shotgun (WGS) entry which is preliminary data.</text>
</comment>
<reference evidence="3 4" key="1">
    <citation type="journal article" date="2011" name="Science">
        <title>Drosophila microbiome modulates host developmental and metabolic homeostasis via insulin signaling.</title>
        <authorList>
            <person name="Shin S.C."/>
            <person name="Kim S.H."/>
            <person name="You H."/>
            <person name="Kim B."/>
            <person name="Kim A.C."/>
            <person name="Lee K.A."/>
            <person name="Yoon J.H."/>
            <person name="Ryu J.H."/>
            <person name="Lee W.J."/>
        </authorList>
    </citation>
    <scope>NUCLEOTIDE SEQUENCE [LARGE SCALE GENOMIC DNA]</scope>
    <source>
        <strain evidence="3 4">DM001</strain>
    </source>
</reference>
<dbReference type="Proteomes" id="UP000018454">
    <property type="component" value="Unassembled WGS sequence"/>
</dbReference>
<evidence type="ECO:0000259" key="1">
    <source>
        <dbReference type="Pfam" id="PF00534"/>
    </source>
</evidence>